<evidence type="ECO:0000313" key="4">
    <source>
        <dbReference type="Proteomes" id="UP001237448"/>
    </source>
</evidence>
<reference evidence="3 4" key="1">
    <citation type="submission" date="2023-07" db="EMBL/GenBank/DDBJ databases">
        <title>Genomic Encyclopedia of Type Strains, Phase IV (KMG-IV): sequencing the most valuable type-strain genomes for metagenomic binning, comparative biology and taxonomic classification.</title>
        <authorList>
            <person name="Goeker M."/>
        </authorList>
    </citation>
    <scope>NUCLEOTIDE SEQUENCE [LARGE SCALE GENOMIC DNA]</scope>
    <source>
        <strain evidence="3 4">DSM 5896</strain>
    </source>
</reference>
<feature type="domain" description="Peptidoglycan binding" evidence="2">
    <location>
        <begin position="99"/>
        <end position="162"/>
    </location>
</feature>
<dbReference type="SUPFAM" id="SSF53955">
    <property type="entry name" value="Lysozyme-like"/>
    <property type="match status" value="1"/>
</dbReference>
<evidence type="ECO:0000259" key="1">
    <source>
        <dbReference type="Pfam" id="PF05838"/>
    </source>
</evidence>
<dbReference type="InterPro" id="IPR023346">
    <property type="entry name" value="Lysozyme-like_dom_sf"/>
</dbReference>
<dbReference type="InterPro" id="IPR008565">
    <property type="entry name" value="TtsA-like_GH18_dom"/>
</dbReference>
<evidence type="ECO:0000259" key="2">
    <source>
        <dbReference type="Pfam" id="PF09374"/>
    </source>
</evidence>
<comment type="caution">
    <text evidence="3">The sequence shown here is derived from an EMBL/GenBank/DDBJ whole genome shotgun (WGS) entry which is preliminary data.</text>
</comment>
<keyword evidence="4" id="KW-1185">Reference proteome</keyword>
<gene>
    <name evidence="3" type="ORF">J3R73_000920</name>
</gene>
<name>A0ABU0FAN9_9HYPH</name>
<proteinExistence type="predicted"/>
<protein>
    <submittedName>
        <fullName evidence="3">Lysozyme family protein</fullName>
    </submittedName>
</protein>
<organism evidence="3 4">
    <name type="scientific">Labrys monachus</name>
    <dbReference type="NCBI Taxonomy" id="217067"/>
    <lineage>
        <taxon>Bacteria</taxon>
        <taxon>Pseudomonadati</taxon>
        <taxon>Pseudomonadota</taxon>
        <taxon>Alphaproteobacteria</taxon>
        <taxon>Hyphomicrobiales</taxon>
        <taxon>Xanthobacteraceae</taxon>
        <taxon>Labrys</taxon>
    </lineage>
</organism>
<dbReference type="Pfam" id="PF09374">
    <property type="entry name" value="PG_binding_3"/>
    <property type="match status" value="1"/>
</dbReference>
<dbReference type="CDD" id="cd13926">
    <property type="entry name" value="N-acetylmuramidase_GH108"/>
    <property type="match status" value="1"/>
</dbReference>
<dbReference type="EMBL" id="JAUSVK010000001">
    <property type="protein sequence ID" value="MDQ0391128.1"/>
    <property type="molecule type" value="Genomic_DNA"/>
</dbReference>
<dbReference type="Gene3D" id="1.20.141.10">
    <property type="entry name" value="Chitosanase, subunit A, domain 1"/>
    <property type="match status" value="1"/>
</dbReference>
<dbReference type="RefSeq" id="WP_307422968.1">
    <property type="nucleotide sequence ID" value="NZ_JAUSVK010000001.1"/>
</dbReference>
<feature type="domain" description="TtsA-like Glycoside hydrolase family 108" evidence="1">
    <location>
        <begin position="12"/>
        <end position="95"/>
    </location>
</feature>
<evidence type="ECO:0000313" key="3">
    <source>
        <dbReference type="EMBL" id="MDQ0391128.1"/>
    </source>
</evidence>
<dbReference type="Proteomes" id="UP001237448">
    <property type="component" value="Unassembled WGS sequence"/>
</dbReference>
<accession>A0ABU0FAN9</accession>
<dbReference type="Pfam" id="PF05838">
    <property type="entry name" value="Glyco_hydro_108"/>
    <property type="match status" value="1"/>
</dbReference>
<sequence>MSAENFQRALSLVLKSEGGYVNNPRDPGGATNFGITQAVYDGWRARRNQLRQSVRSIGMADVTAIYRDQYWDAIRGDELPPGIDYAVFDAAVNSGPVQGVKWLQRALPASPVDGHIGLVTLGAVAGINDRAALIERLCAQRLGFLRRLKQWLTFGRGWSNRMASVQAAALAMIG</sequence>
<dbReference type="InterPro" id="IPR018537">
    <property type="entry name" value="Peptidoglycan-bd_3"/>
</dbReference>